<dbReference type="GO" id="GO:0016853">
    <property type="term" value="F:isomerase activity"/>
    <property type="evidence" value="ECO:0007669"/>
    <property type="project" value="UniProtKB-KW"/>
</dbReference>
<dbReference type="eggNOG" id="COG1082">
    <property type="taxonomic scope" value="Bacteria"/>
</dbReference>
<reference evidence="2 3" key="1">
    <citation type="journal article" date="2015" name="PeerJ">
        <title>First genomic representation of candidate bacterial phylum KSB3 points to enhanced environmental sensing as a trigger of wastewater bulking.</title>
        <authorList>
            <person name="Sekiguchi Y."/>
            <person name="Ohashi A."/>
            <person name="Parks D.H."/>
            <person name="Yamauchi T."/>
            <person name="Tyson G.W."/>
            <person name="Hugenholtz P."/>
        </authorList>
    </citation>
    <scope>NUCLEOTIDE SEQUENCE [LARGE SCALE GENOMIC DNA]</scope>
</reference>
<sequence>MKYAVCNELFDKLTFENACQKIAQHGFEGVEIAPFTLFDDPKTVSQEHIREIARILQATGLQFAGFHWLFLRPEGLHLTSADSGIRARSWEHLRRLIDIAGELGGGDLVLGSPKQRNVEGISIEQGKTYLQEGLASLATYTEERHSTILIEALPAKYTNIINTLEEVKTLVNAVDKVGVSGMFDFHNNASEPLSWEELLAAYYDVIQHIHLNEINGSYPGTGTSDFLPAFQTLIQKGYSGWMSLEIFHMPENPEIVLSHTRQFLNTMEAQCTAKLRFRGREKEFRATYPKE</sequence>
<name>A0A081BW12_VECG1</name>
<dbReference type="Proteomes" id="UP000030661">
    <property type="component" value="Unassembled WGS sequence"/>
</dbReference>
<dbReference type="EMBL" id="DF820464">
    <property type="protein sequence ID" value="GAK56517.1"/>
    <property type="molecule type" value="Genomic_DNA"/>
</dbReference>
<dbReference type="PANTHER" id="PTHR12110:SF21">
    <property type="entry name" value="XYLOSE ISOMERASE-LIKE TIM BARREL DOMAIN-CONTAINING PROTEIN"/>
    <property type="match status" value="1"/>
</dbReference>
<dbReference type="InterPro" id="IPR013022">
    <property type="entry name" value="Xyl_isomerase-like_TIM-brl"/>
</dbReference>
<accession>A0A081BW12</accession>
<keyword evidence="3" id="KW-1185">Reference proteome</keyword>
<evidence type="ECO:0000313" key="3">
    <source>
        <dbReference type="Proteomes" id="UP000030661"/>
    </source>
</evidence>
<keyword evidence="2" id="KW-0413">Isomerase</keyword>
<dbReference type="STRING" id="1499967.U27_03479"/>
<dbReference type="Gene3D" id="3.20.20.150">
    <property type="entry name" value="Divalent-metal-dependent TIM barrel enzymes"/>
    <property type="match status" value="1"/>
</dbReference>
<dbReference type="SUPFAM" id="SSF51658">
    <property type="entry name" value="Xylose isomerase-like"/>
    <property type="match status" value="1"/>
</dbReference>
<dbReference type="InterPro" id="IPR050312">
    <property type="entry name" value="IolE/XylAMocC-like"/>
</dbReference>
<dbReference type="PANTHER" id="PTHR12110">
    <property type="entry name" value="HYDROXYPYRUVATE ISOMERASE"/>
    <property type="match status" value="1"/>
</dbReference>
<dbReference type="InterPro" id="IPR036237">
    <property type="entry name" value="Xyl_isomerase-like_sf"/>
</dbReference>
<proteinExistence type="predicted"/>
<evidence type="ECO:0000259" key="1">
    <source>
        <dbReference type="Pfam" id="PF01261"/>
    </source>
</evidence>
<feature type="domain" description="Xylose isomerase-like TIM barrel" evidence="1">
    <location>
        <begin position="20"/>
        <end position="263"/>
    </location>
</feature>
<gene>
    <name evidence="2" type="ORF">U27_03479</name>
</gene>
<dbReference type="Pfam" id="PF01261">
    <property type="entry name" value="AP_endonuc_2"/>
    <property type="match status" value="1"/>
</dbReference>
<dbReference type="AlphaFoldDB" id="A0A081BW12"/>
<dbReference type="HOGENOM" id="CLU_050006_8_1_0"/>
<protein>
    <submittedName>
        <fullName evidence="2">Xylose isomerase domain protein TIM barrel</fullName>
    </submittedName>
</protein>
<organism evidence="2 3">
    <name type="scientific">Vecturithrix granuli</name>
    <dbReference type="NCBI Taxonomy" id="1499967"/>
    <lineage>
        <taxon>Bacteria</taxon>
        <taxon>Candidatus Moduliflexota</taxon>
        <taxon>Candidatus Vecturitrichia</taxon>
        <taxon>Candidatus Vecturitrichales</taxon>
        <taxon>Candidatus Vecturitrichaceae</taxon>
        <taxon>Candidatus Vecturithrix</taxon>
    </lineage>
</organism>
<evidence type="ECO:0000313" key="2">
    <source>
        <dbReference type="EMBL" id="GAK56517.1"/>
    </source>
</evidence>